<keyword evidence="4" id="KW-0326">Glycosidase</keyword>
<dbReference type="PANTHER" id="PTHR30163">
    <property type="entry name" value="MEMBRANE-BOUND LYTIC MUREIN TRANSGLYCOSYLASE B"/>
    <property type="match status" value="1"/>
</dbReference>
<sequence length="423" mass="46923">MPSEGGSAFRRHFRRRHTDFRRRKRQRAAFRKAADCGGCRISRRAPCAAFPLTLFVRNIFMKNRKILPLAICLAALSACTAMEARPPRANEAQAPRADEMKKESRPAFDAAAVPVSDSGFAVNANVRRFVDDEVGKGDFSRAEWQDFFDKAAYKADIVKIMHRPSTSRPWYVFRTGNSGKAKFRGARRFYAENRALIDDVAQKYGVPAELIVAVIGIETNYGKNTGSFRVADALATLGFDYPRRAGFFQKELVELLKLAKEEGGDVFAFKGSYAGAMGMPQFMPSSYRKWAVDYDGDGHRDIWGNIGDVAASVANYMKQHGWRTGGKILVSATLAPGADVQAIIGEKTALTRTVADLKAYGIIPGEELADDEKAVLFKLETAPGVFEYYLGLNNFYTVWQYNHSRMYVTAVRDIANSLGGPGL</sequence>
<dbReference type="SUPFAM" id="SSF53955">
    <property type="entry name" value="Lysozyme-like"/>
    <property type="match status" value="1"/>
</dbReference>
<feature type="domain" description="Transglycosylase SLT" evidence="3">
    <location>
        <begin position="123"/>
        <end position="415"/>
    </location>
</feature>
<dbReference type="Gene3D" id="1.10.530.10">
    <property type="match status" value="1"/>
</dbReference>
<dbReference type="Pfam" id="PF13406">
    <property type="entry name" value="SLT_2"/>
    <property type="match status" value="1"/>
</dbReference>
<organism evidence="4">
    <name type="scientific">Neisseria meningitidis alpha275</name>
    <dbReference type="NCBI Taxonomy" id="295996"/>
    <lineage>
        <taxon>Bacteria</taxon>
        <taxon>Pseudomonadati</taxon>
        <taxon>Pseudomonadota</taxon>
        <taxon>Betaproteobacteria</taxon>
        <taxon>Neisseriales</taxon>
        <taxon>Neisseriaceae</taxon>
        <taxon>Neisseria</taxon>
    </lineage>
</organism>
<accession>C6SKU7</accession>
<dbReference type="GO" id="GO:0016798">
    <property type="term" value="F:hydrolase activity, acting on glycosyl bonds"/>
    <property type="evidence" value="ECO:0007669"/>
    <property type="project" value="UniProtKB-KW"/>
</dbReference>
<dbReference type="Gene3D" id="1.10.8.350">
    <property type="entry name" value="Bacterial muramidase"/>
    <property type="match status" value="1"/>
</dbReference>
<dbReference type="AlphaFoldDB" id="C6SKU7"/>
<feature type="region of interest" description="Disordered" evidence="2">
    <location>
        <begin position="1"/>
        <end position="24"/>
    </location>
</feature>
<dbReference type="InterPro" id="IPR031304">
    <property type="entry name" value="SLT_2"/>
</dbReference>
<dbReference type="FunFam" id="1.10.8.350:FF:000001">
    <property type="entry name" value="Lytic murein transglycosylase B"/>
    <property type="match status" value="1"/>
</dbReference>
<dbReference type="InterPro" id="IPR011757">
    <property type="entry name" value="Lytic_transglycosylase_MltB"/>
</dbReference>
<gene>
    <name evidence="4" type="primary">mltB</name>
    <name evidence="4" type="ORF">NMW_1568</name>
</gene>
<evidence type="ECO:0000256" key="2">
    <source>
        <dbReference type="SAM" id="MobiDB-lite"/>
    </source>
</evidence>
<proteinExistence type="predicted"/>
<dbReference type="EMBL" id="AM889138">
    <property type="protein sequence ID" value="CBA08570.1"/>
    <property type="molecule type" value="Genomic_DNA"/>
</dbReference>
<dbReference type="CDD" id="cd13399">
    <property type="entry name" value="Slt35-like"/>
    <property type="match status" value="1"/>
</dbReference>
<feature type="active site" evidence="1">
    <location>
        <position position="218"/>
    </location>
</feature>
<name>C6SKU7_NEIME</name>
<dbReference type="EC" id="3.2.1.-" evidence="4"/>
<evidence type="ECO:0000256" key="1">
    <source>
        <dbReference type="PIRSR" id="PIRSR611757-1"/>
    </source>
</evidence>
<evidence type="ECO:0000259" key="3">
    <source>
        <dbReference type="Pfam" id="PF13406"/>
    </source>
</evidence>
<reference evidence="4" key="1">
    <citation type="journal article" date="2008" name="Proc. Natl. Acad. Sci. U.S.A.">
        <title>Whole-genome comparison of disease and carriage strains provides insights into virulence evolution in Neisseria meningitidis.</title>
        <authorList>
            <person name="Schoen C."/>
            <person name="Blom J."/>
            <person name="Claus H."/>
            <person name="Schramm-Glueck A."/>
            <person name="Brandt P."/>
            <person name="Mueller T."/>
            <person name="Goesmann A."/>
            <person name="Joseph B."/>
            <person name="Konietzny S."/>
            <person name="Kurzai O."/>
            <person name="Schmitt C."/>
            <person name="Friedrich T."/>
            <person name="Linke B."/>
            <person name="Vogel U."/>
            <person name="Frosch M."/>
        </authorList>
    </citation>
    <scope>NUCLEOTIDE SEQUENCE</scope>
    <source>
        <strain evidence="4">Alpha275</strain>
    </source>
</reference>
<protein>
    <submittedName>
        <fullName evidence="4">Membrane-bound lytic murein transglycosylase B</fullName>
        <ecNumber evidence="4">3.2.1.-</ecNumber>
    </submittedName>
</protein>
<dbReference type="NCBIfam" id="TIGR02282">
    <property type="entry name" value="MltB"/>
    <property type="match status" value="1"/>
</dbReference>
<dbReference type="GO" id="GO:0009253">
    <property type="term" value="P:peptidoglycan catabolic process"/>
    <property type="evidence" value="ECO:0007669"/>
    <property type="project" value="TreeGrafter"/>
</dbReference>
<evidence type="ECO:0000313" key="4">
    <source>
        <dbReference type="EMBL" id="CBA08570.1"/>
    </source>
</evidence>
<dbReference type="GO" id="GO:0008933">
    <property type="term" value="F:peptidoglycan lytic transglycosylase activity"/>
    <property type="evidence" value="ECO:0007669"/>
    <property type="project" value="TreeGrafter"/>
</dbReference>
<dbReference type="InterPro" id="IPR023346">
    <property type="entry name" value="Lysozyme-like_dom_sf"/>
</dbReference>
<dbReference type="InterPro" id="IPR043426">
    <property type="entry name" value="MltB-like"/>
</dbReference>
<keyword evidence="4" id="KW-0378">Hydrolase</keyword>
<dbReference type="PANTHER" id="PTHR30163:SF9">
    <property type="entry name" value="MEMBRANE-BOUND LYTIC MUREIN TRANSGLYCOSYLASE B"/>
    <property type="match status" value="1"/>
</dbReference>
<feature type="compositionally biased region" description="Basic residues" evidence="2">
    <location>
        <begin position="9"/>
        <end position="24"/>
    </location>
</feature>
<dbReference type="CAZy" id="GH103">
    <property type="family name" value="Glycoside Hydrolase Family 103"/>
</dbReference>